<keyword evidence="3" id="KW-1185">Reference proteome</keyword>
<comment type="caution">
    <text evidence="2">The sequence shown here is derived from an EMBL/GenBank/DDBJ whole genome shotgun (WGS) entry which is preliminary data.</text>
</comment>
<evidence type="ECO:0000259" key="1">
    <source>
        <dbReference type="Pfam" id="PF13566"/>
    </source>
</evidence>
<evidence type="ECO:0000313" key="3">
    <source>
        <dbReference type="Proteomes" id="UP000623301"/>
    </source>
</evidence>
<dbReference type="InterPro" id="IPR023875">
    <property type="entry name" value="DNA_repair_put"/>
</dbReference>
<accession>A0ABS0WQV7</accession>
<protein>
    <submittedName>
        <fullName evidence="2">TIGR03915 family putative DNA repair protein</fullName>
    </submittedName>
</protein>
<name>A0ABS0WQV7_9FLAO</name>
<reference evidence="2 3" key="1">
    <citation type="submission" date="2020-12" db="EMBL/GenBank/DDBJ databases">
        <title>Aureibaculum luteum sp. nov. and Aureibaculum flavum sp. nov., novel members of the family Flavobacteriaceae isolated from Antarctic intertidal sediments.</title>
        <authorList>
            <person name="He X."/>
            <person name="Zhang X."/>
        </authorList>
    </citation>
    <scope>NUCLEOTIDE SEQUENCE [LARGE SCALE GENOMIC DNA]</scope>
    <source>
        <strain evidence="2 3">A20</strain>
    </source>
</reference>
<dbReference type="NCBIfam" id="TIGR03915">
    <property type="entry name" value="SAM_7_link_chp"/>
    <property type="match status" value="1"/>
</dbReference>
<organism evidence="2 3">
    <name type="scientific">Aureibaculum flavum</name>
    <dbReference type="NCBI Taxonomy" id="2795986"/>
    <lineage>
        <taxon>Bacteria</taxon>
        <taxon>Pseudomonadati</taxon>
        <taxon>Bacteroidota</taxon>
        <taxon>Flavobacteriia</taxon>
        <taxon>Flavobacteriales</taxon>
        <taxon>Flavobacteriaceae</taxon>
        <taxon>Aureibaculum</taxon>
    </lineage>
</organism>
<dbReference type="Proteomes" id="UP000623301">
    <property type="component" value="Unassembled WGS sequence"/>
</dbReference>
<feature type="domain" description="DUF4130" evidence="1">
    <location>
        <begin position="84"/>
        <end position="250"/>
    </location>
</feature>
<dbReference type="Pfam" id="PF13566">
    <property type="entry name" value="DUF4130"/>
    <property type="match status" value="1"/>
</dbReference>
<dbReference type="EMBL" id="JAEHFJ010000004">
    <property type="protein sequence ID" value="MBJ2174358.1"/>
    <property type="molecule type" value="Genomic_DNA"/>
</dbReference>
<gene>
    <name evidence="2" type="ORF">JBL43_08915</name>
</gene>
<dbReference type="InterPro" id="IPR025404">
    <property type="entry name" value="DUF4130"/>
</dbReference>
<dbReference type="RefSeq" id="WP_198841111.1">
    <property type="nucleotide sequence ID" value="NZ_JAEHFJ010000004.1"/>
</dbReference>
<proteinExistence type="predicted"/>
<evidence type="ECO:0000313" key="2">
    <source>
        <dbReference type="EMBL" id="MBJ2174358.1"/>
    </source>
</evidence>
<sequence>MTYLIYDTTIEGFLTAVFEVYELKLDKVAIRKNNLEMPQLFAEIIEVRTNFDKAKRVSEKLTSILNKNGFQSLLKTLLSELESIEDDILKVIRYALECKKNILSDFGHPAVLEIKQVLKKINRERHRMNAFVRFKLANDGTYYAFIEPDFDVLPLISNHFKSRYADQNWLIYDLKRNRGIYYNQEKVEFVILEVNAKEQNQKLTINLDPSEIEFQKLWKSYFKSTNISSRKNMKLHLQHVPKRYWKYLIEKS</sequence>